<dbReference type="InterPro" id="IPR041752">
    <property type="entry name" value="Coa3"/>
</dbReference>
<accession>A0A1W5DC10</accession>
<keyword evidence="8 9" id="KW-0472">Membrane</keyword>
<reference evidence="13" key="1">
    <citation type="submission" date="2017-03" db="EMBL/GenBank/DDBJ databases">
        <authorList>
            <person name="Sharma R."/>
            <person name="Thines M."/>
        </authorList>
    </citation>
    <scope>NUCLEOTIDE SEQUENCE [LARGE SCALE GENOMIC DNA]</scope>
</reference>
<organism evidence="12 13">
    <name type="scientific">Lasallia pustulata</name>
    <dbReference type="NCBI Taxonomy" id="136370"/>
    <lineage>
        <taxon>Eukaryota</taxon>
        <taxon>Fungi</taxon>
        <taxon>Dikarya</taxon>
        <taxon>Ascomycota</taxon>
        <taxon>Pezizomycotina</taxon>
        <taxon>Lecanoromycetes</taxon>
        <taxon>OSLEUM clade</taxon>
        <taxon>Umbilicariomycetidae</taxon>
        <taxon>Umbilicariales</taxon>
        <taxon>Umbilicariaceae</taxon>
        <taxon>Lasallia</taxon>
    </lineage>
</organism>
<dbReference type="Pfam" id="PF09813">
    <property type="entry name" value="Coa3_cc"/>
    <property type="match status" value="1"/>
</dbReference>
<name>A0A1W5DC10_9LECA</name>
<proteinExistence type="inferred from homology"/>
<feature type="transmembrane region" description="Helical" evidence="9">
    <location>
        <begin position="26"/>
        <end position="47"/>
    </location>
</feature>
<keyword evidence="5 9" id="KW-0812">Transmembrane</keyword>
<evidence type="ECO:0000256" key="5">
    <source>
        <dbReference type="ARBA" id="ARBA00022692"/>
    </source>
</evidence>
<evidence type="ECO:0000256" key="7">
    <source>
        <dbReference type="ARBA" id="ARBA00023128"/>
    </source>
</evidence>
<comment type="similarity">
    <text evidence="3 9">Belongs to the COA3 family.</text>
</comment>
<evidence type="ECO:0000256" key="2">
    <source>
        <dbReference type="ARBA" id="ARBA00004304"/>
    </source>
</evidence>
<evidence type="ECO:0000256" key="9">
    <source>
        <dbReference type="RuleBase" id="RU367056"/>
    </source>
</evidence>
<dbReference type="AlphaFoldDB" id="A0A1W5DC10"/>
<feature type="region of interest" description="Disordered" evidence="10">
    <location>
        <begin position="60"/>
        <end position="88"/>
    </location>
</feature>
<dbReference type="Proteomes" id="UP000192927">
    <property type="component" value="Unassembled WGS sequence"/>
</dbReference>
<evidence type="ECO:0000256" key="6">
    <source>
        <dbReference type="ARBA" id="ARBA00022989"/>
    </source>
</evidence>
<protein>
    <recommendedName>
        <fullName evidence="9">Cytochrome c oxidase assembly factor 3</fullName>
    </recommendedName>
</protein>
<keyword evidence="9" id="KW-0999">Mitochondrion inner membrane</keyword>
<evidence type="ECO:0000259" key="11">
    <source>
        <dbReference type="Pfam" id="PF09813"/>
    </source>
</evidence>
<sequence>MPLPHSSYYNKDYRQAAALIRARQPFLIKNIITGSALFAFTICIYAYTIHAVSQDDFSDVPIPDAPAQPPHTPNTSVNRPVSAAVLNK</sequence>
<evidence type="ECO:0000256" key="4">
    <source>
        <dbReference type="ARBA" id="ARBA00011351"/>
    </source>
</evidence>
<dbReference type="InterPro" id="IPR018628">
    <property type="entry name" value="Coa3_CC"/>
</dbReference>
<evidence type="ECO:0000256" key="3">
    <source>
        <dbReference type="ARBA" id="ARBA00007035"/>
    </source>
</evidence>
<dbReference type="GO" id="GO:0033617">
    <property type="term" value="P:mitochondrial respiratory chain complex IV assembly"/>
    <property type="evidence" value="ECO:0007669"/>
    <property type="project" value="UniProtKB-UniRule"/>
</dbReference>
<evidence type="ECO:0000256" key="1">
    <source>
        <dbReference type="ARBA" id="ARBA00003064"/>
    </source>
</evidence>
<evidence type="ECO:0000256" key="10">
    <source>
        <dbReference type="SAM" id="MobiDB-lite"/>
    </source>
</evidence>
<comment type="subunit">
    <text evidence="4 9">Component of 250-400 kDa complexes called cytochrome oxidase assembly intermediates or COA complexes.</text>
</comment>
<evidence type="ECO:0000313" key="13">
    <source>
        <dbReference type="Proteomes" id="UP000192927"/>
    </source>
</evidence>
<evidence type="ECO:0000256" key="8">
    <source>
        <dbReference type="ARBA" id="ARBA00023136"/>
    </source>
</evidence>
<comment type="subcellular location">
    <subcellularLocation>
        <location evidence="2">Mitochondrion membrane</location>
        <topology evidence="2">Single-pass membrane protein</topology>
    </subcellularLocation>
</comment>
<evidence type="ECO:0000313" key="12">
    <source>
        <dbReference type="EMBL" id="SLM40694.1"/>
    </source>
</evidence>
<comment type="function">
    <text evidence="1 9">Required for assembly of cytochrome c oxidase (complex IV).</text>
</comment>
<feature type="compositionally biased region" description="Pro residues" evidence="10">
    <location>
        <begin position="63"/>
        <end position="72"/>
    </location>
</feature>
<dbReference type="PANTHER" id="PTHR15642">
    <property type="entry name" value="CYTOCHROME C OXIDASE ASSEMBLY FACTOR 3, MITOCHONDRIAL"/>
    <property type="match status" value="1"/>
</dbReference>
<keyword evidence="6 9" id="KW-1133">Transmembrane helix</keyword>
<keyword evidence="13" id="KW-1185">Reference proteome</keyword>
<dbReference type="PANTHER" id="PTHR15642:SF3">
    <property type="entry name" value="CYTOCHROME C OXIDASE ASSEMBLY FACTOR 3 HOMOLOG, MITOCHONDRIAL"/>
    <property type="match status" value="1"/>
</dbReference>
<feature type="domain" description="Cytochrome c oxidase assembly factor 3 mitochondrial coiled-coil" evidence="11">
    <location>
        <begin position="19"/>
        <end position="61"/>
    </location>
</feature>
<dbReference type="EMBL" id="FWEW01003741">
    <property type="protein sequence ID" value="SLM40694.1"/>
    <property type="molecule type" value="Genomic_DNA"/>
</dbReference>
<keyword evidence="7 9" id="KW-0496">Mitochondrion</keyword>
<dbReference type="GO" id="GO:0005743">
    <property type="term" value="C:mitochondrial inner membrane"/>
    <property type="evidence" value="ECO:0007669"/>
    <property type="project" value="UniProtKB-UniRule"/>
</dbReference>